<dbReference type="EMBL" id="CM037630">
    <property type="protein sequence ID" value="KAH7987336.1"/>
    <property type="molecule type" value="Genomic_DNA"/>
</dbReference>
<organism evidence="1 2">
    <name type="scientific">Sphaerodactylus townsendi</name>
    <dbReference type="NCBI Taxonomy" id="933632"/>
    <lineage>
        <taxon>Eukaryota</taxon>
        <taxon>Metazoa</taxon>
        <taxon>Chordata</taxon>
        <taxon>Craniata</taxon>
        <taxon>Vertebrata</taxon>
        <taxon>Euteleostomi</taxon>
        <taxon>Lepidosauria</taxon>
        <taxon>Squamata</taxon>
        <taxon>Bifurcata</taxon>
        <taxon>Gekkota</taxon>
        <taxon>Sphaerodactylidae</taxon>
        <taxon>Sphaerodactylus</taxon>
    </lineage>
</organism>
<proteinExistence type="predicted"/>
<protein>
    <submittedName>
        <fullName evidence="1">Uncharacterized protein</fullName>
    </submittedName>
</protein>
<accession>A0ACB8E555</accession>
<keyword evidence="2" id="KW-1185">Reference proteome</keyword>
<evidence type="ECO:0000313" key="1">
    <source>
        <dbReference type="EMBL" id="KAH7987336.1"/>
    </source>
</evidence>
<sequence>MVPEQQQQQEEEAARSGGAQEPAAASPQQQQQQQHHHHWRSPPCASPGNPVFSCMLEAALLRARTGLPEPRRLLHKTTSGDYGALAPTAHMAPCRYFPRDNALTDLLFACGKNQHSHGINTGLDKSRVCDHADIPSLTGGGGGTGHPRNSDVTATQ</sequence>
<reference evidence="1" key="1">
    <citation type="submission" date="2021-08" db="EMBL/GenBank/DDBJ databases">
        <title>The first chromosome-level gecko genome reveals the dynamic sex chromosomes of Neotropical dwarf geckos (Sphaerodactylidae: Sphaerodactylus).</title>
        <authorList>
            <person name="Pinto B.J."/>
            <person name="Keating S.E."/>
            <person name="Gamble T."/>
        </authorList>
    </citation>
    <scope>NUCLEOTIDE SEQUENCE</scope>
    <source>
        <strain evidence="1">TG3544</strain>
    </source>
</reference>
<name>A0ACB8E555_9SAUR</name>
<comment type="caution">
    <text evidence="1">The sequence shown here is derived from an EMBL/GenBank/DDBJ whole genome shotgun (WGS) entry which is preliminary data.</text>
</comment>
<dbReference type="Proteomes" id="UP000827872">
    <property type="component" value="Linkage Group LG17"/>
</dbReference>
<gene>
    <name evidence="1" type="ORF">K3G42_003588</name>
</gene>
<evidence type="ECO:0000313" key="2">
    <source>
        <dbReference type="Proteomes" id="UP000827872"/>
    </source>
</evidence>